<reference evidence="1" key="1">
    <citation type="submission" date="2017-03" db="EMBL/GenBank/DDBJ databases">
        <title>The mitochondrial genome of the carnivorous plant Utricularia reniformis (Lentibulariaceae): structure, comparative analysis and evolutionary landmarks.</title>
        <authorList>
            <person name="Silva S.R."/>
            <person name="Alvarenga D.O."/>
            <person name="Michael T.P."/>
            <person name="Miranda V.F.O."/>
            <person name="Varani A.M."/>
        </authorList>
    </citation>
    <scope>NUCLEOTIDE SEQUENCE</scope>
</reference>
<organism evidence="1">
    <name type="scientific">Utricularia reniformis</name>
    <dbReference type="NCBI Taxonomy" id="192314"/>
    <lineage>
        <taxon>Eukaryota</taxon>
        <taxon>Viridiplantae</taxon>
        <taxon>Streptophyta</taxon>
        <taxon>Embryophyta</taxon>
        <taxon>Tracheophyta</taxon>
        <taxon>Spermatophyta</taxon>
        <taxon>Magnoliopsida</taxon>
        <taxon>eudicotyledons</taxon>
        <taxon>Gunneridae</taxon>
        <taxon>Pentapetalae</taxon>
        <taxon>asterids</taxon>
        <taxon>lamiids</taxon>
        <taxon>Lamiales</taxon>
        <taxon>Lentibulariaceae</taxon>
        <taxon>Utricularia</taxon>
    </lineage>
</organism>
<name>A0A1Y0B472_9LAMI</name>
<protein>
    <submittedName>
        <fullName evidence="1">Uncharacterized protein</fullName>
    </submittedName>
</protein>
<proteinExistence type="predicted"/>
<accession>A0A1Y0B472</accession>
<evidence type="ECO:0000313" key="1">
    <source>
        <dbReference type="EMBL" id="ART32256.1"/>
    </source>
</evidence>
<dbReference type="AlphaFoldDB" id="A0A1Y0B472"/>
<geneLocation type="mitochondrion" evidence="1"/>
<gene>
    <name evidence="1" type="ORF">AEK19_MT2103</name>
</gene>
<keyword evidence="1" id="KW-0496">Mitochondrion</keyword>
<dbReference type="EMBL" id="KY774314">
    <property type="protein sequence ID" value="ART32256.1"/>
    <property type="molecule type" value="Genomic_DNA"/>
</dbReference>
<sequence length="44" mass="4929">MAARLGPYEIEGRSAIHDIFRLLSCCKPVIIKYAFFLHCTTSGV</sequence>